<dbReference type="RefSeq" id="XP_025361882.1">
    <property type="nucleotide sequence ID" value="XM_025506184.1"/>
</dbReference>
<accession>A0A316UPR7</accession>
<keyword evidence="3" id="KW-1185">Reference proteome</keyword>
<feature type="compositionally biased region" description="Basic and acidic residues" evidence="1">
    <location>
        <begin position="144"/>
        <end position="156"/>
    </location>
</feature>
<feature type="compositionally biased region" description="Low complexity" evidence="1">
    <location>
        <begin position="100"/>
        <end position="115"/>
    </location>
</feature>
<feature type="compositionally biased region" description="Basic and acidic residues" evidence="1">
    <location>
        <begin position="1"/>
        <end position="11"/>
    </location>
</feature>
<evidence type="ECO:0000313" key="2">
    <source>
        <dbReference type="EMBL" id="PWN27270.1"/>
    </source>
</evidence>
<evidence type="ECO:0000256" key="1">
    <source>
        <dbReference type="SAM" id="MobiDB-lite"/>
    </source>
</evidence>
<evidence type="ECO:0000313" key="3">
    <source>
        <dbReference type="Proteomes" id="UP000245884"/>
    </source>
</evidence>
<reference evidence="2 3" key="1">
    <citation type="journal article" date="2018" name="Mol. Biol. Evol.">
        <title>Broad Genomic Sampling Reveals a Smut Pathogenic Ancestry of the Fungal Clade Ustilaginomycotina.</title>
        <authorList>
            <person name="Kijpornyongpan T."/>
            <person name="Mondo S.J."/>
            <person name="Barry K."/>
            <person name="Sandor L."/>
            <person name="Lee J."/>
            <person name="Lipzen A."/>
            <person name="Pangilinan J."/>
            <person name="LaButti K."/>
            <person name="Hainaut M."/>
            <person name="Henrissat B."/>
            <person name="Grigoriev I.V."/>
            <person name="Spatafora J.W."/>
            <person name="Aime M.C."/>
        </authorList>
    </citation>
    <scope>NUCLEOTIDE SEQUENCE [LARGE SCALE GENOMIC DNA]</scope>
    <source>
        <strain evidence="2 3">MCA 5214</strain>
    </source>
</reference>
<dbReference type="AlphaFoldDB" id="A0A316UPR7"/>
<dbReference type="GeneID" id="37028007"/>
<feature type="region of interest" description="Disordered" evidence="1">
    <location>
        <begin position="1"/>
        <end position="271"/>
    </location>
</feature>
<proteinExistence type="predicted"/>
<feature type="compositionally biased region" description="Basic and acidic residues" evidence="1">
    <location>
        <begin position="167"/>
        <end position="191"/>
    </location>
</feature>
<feature type="compositionally biased region" description="Basic and acidic residues" evidence="1">
    <location>
        <begin position="230"/>
        <end position="252"/>
    </location>
</feature>
<sequence length="401" mass="42694">MPNPRPDHEHGQGGSPSSSRDAAPQGSAGVSFPILIGKAQRPVTGAATAATAVVASSPSSRRSEASAFPSSSPSLSSPSASAILAHHLVGTGSETPRARTTSTGSTSSSLSSSTSPRLRKHAPPSLLKPRRPTSATSFDVDLAEQSRTKGGDDPTRRLTSTSASPLRVRDGVKGAFGGHEDGHAAQKEMKLEAAANEGEVRSSPRIMRSVQQTQARDKADKARPTSGAEEFSHSSHAPEHHAPSPAPIDHRPSPNHSRPPPPPPHGTTHRLSHPAELTSIEKQIRSDGQRIAAFLSGSPSPSEGQTQTQTWWSVKICLSFCIFWPYVALLSWASRGSGWTLARREVDISLPVQEGGWVEWGLTRALRGARGLRAETKERGKRRGIGYQARVKRARRTNTAT</sequence>
<feature type="compositionally biased region" description="Low complexity" evidence="1">
    <location>
        <begin position="41"/>
        <end position="82"/>
    </location>
</feature>
<name>A0A316UPR7_9BASI</name>
<protein>
    <submittedName>
        <fullName evidence="2">Uncharacterized protein</fullName>
    </submittedName>
</protein>
<organism evidence="2 3">
    <name type="scientific">Jaminaea rosea</name>
    <dbReference type="NCBI Taxonomy" id="1569628"/>
    <lineage>
        <taxon>Eukaryota</taxon>
        <taxon>Fungi</taxon>
        <taxon>Dikarya</taxon>
        <taxon>Basidiomycota</taxon>
        <taxon>Ustilaginomycotina</taxon>
        <taxon>Exobasidiomycetes</taxon>
        <taxon>Microstromatales</taxon>
        <taxon>Microstromatales incertae sedis</taxon>
        <taxon>Jaminaea</taxon>
    </lineage>
</organism>
<dbReference type="Proteomes" id="UP000245884">
    <property type="component" value="Unassembled WGS sequence"/>
</dbReference>
<dbReference type="EMBL" id="KZ819668">
    <property type="protein sequence ID" value="PWN27270.1"/>
    <property type="molecule type" value="Genomic_DNA"/>
</dbReference>
<gene>
    <name evidence="2" type="ORF">BDZ90DRAFT_232253</name>
</gene>